<evidence type="ECO:0000256" key="2">
    <source>
        <dbReference type="ARBA" id="ARBA00022729"/>
    </source>
</evidence>
<evidence type="ECO:0000256" key="3">
    <source>
        <dbReference type="SAM" id="Coils"/>
    </source>
</evidence>
<dbReference type="InterPro" id="IPR050902">
    <property type="entry name" value="ABC_Transporter_SBP"/>
</dbReference>
<accession>A0ABP3JG32</accession>
<name>A0ABP3JG32_9BACI</name>
<comment type="similarity">
    <text evidence="1">Belongs to the bacterial solute-binding protein 8 family.</text>
</comment>
<comment type="caution">
    <text evidence="7">The sequence shown here is derived from an EMBL/GenBank/DDBJ whole genome shotgun (WGS) entry which is preliminary data.</text>
</comment>
<feature type="coiled-coil region" evidence="3">
    <location>
        <begin position="166"/>
        <end position="193"/>
    </location>
</feature>
<feature type="signal peptide" evidence="5">
    <location>
        <begin position="1"/>
        <end position="23"/>
    </location>
</feature>
<gene>
    <name evidence="7" type="ORF">GCM10008935_03700</name>
</gene>
<keyword evidence="8" id="KW-1185">Reference proteome</keyword>
<proteinExistence type="inferred from homology"/>
<feature type="domain" description="Fe/B12 periplasmic-binding" evidence="6">
    <location>
        <begin position="69"/>
        <end position="319"/>
    </location>
</feature>
<dbReference type="Proteomes" id="UP001500740">
    <property type="component" value="Unassembled WGS sequence"/>
</dbReference>
<protein>
    <submittedName>
        <fullName evidence="7">ABC transporter substrate-binding protein</fullName>
    </submittedName>
</protein>
<dbReference type="Gene3D" id="3.40.50.1980">
    <property type="entry name" value="Nitrogenase molybdenum iron protein domain"/>
    <property type="match status" value="2"/>
</dbReference>
<dbReference type="PROSITE" id="PS51257">
    <property type="entry name" value="PROKAR_LIPOPROTEIN"/>
    <property type="match status" value="1"/>
</dbReference>
<dbReference type="InterPro" id="IPR054828">
    <property type="entry name" value="Vit_B12_bind_prot"/>
</dbReference>
<dbReference type="Pfam" id="PF01497">
    <property type="entry name" value="Peripla_BP_2"/>
    <property type="match status" value="1"/>
</dbReference>
<keyword evidence="3" id="KW-0175">Coiled coil</keyword>
<feature type="region of interest" description="Disordered" evidence="4">
    <location>
        <begin position="27"/>
        <end position="56"/>
    </location>
</feature>
<dbReference type="SUPFAM" id="SSF53807">
    <property type="entry name" value="Helical backbone' metal receptor"/>
    <property type="match status" value="1"/>
</dbReference>
<evidence type="ECO:0000313" key="7">
    <source>
        <dbReference type="EMBL" id="GAA0452333.1"/>
    </source>
</evidence>
<feature type="compositionally biased region" description="Acidic residues" evidence="4">
    <location>
        <begin position="28"/>
        <end position="49"/>
    </location>
</feature>
<evidence type="ECO:0000256" key="5">
    <source>
        <dbReference type="SAM" id="SignalP"/>
    </source>
</evidence>
<dbReference type="PROSITE" id="PS50983">
    <property type="entry name" value="FE_B12_PBP"/>
    <property type="match status" value="1"/>
</dbReference>
<organism evidence="7 8">
    <name type="scientific">Alkalibacillus silvisoli</name>
    <dbReference type="NCBI Taxonomy" id="392823"/>
    <lineage>
        <taxon>Bacteria</taxon>
        <taxon>Bacillati</taxon>
        <taxon>Bacillota</taxon>
        <taxon>Bacilli</taxon>
        <taxon>Bacillales</taxon>
        <taxon>Bacillaceae</taxon>
        <taxon>Alkalibacillus</taxon>
    </lineage>
</organism>
<evidence type="ECO:0000256" key="4">
    <source>
        <dbReference type="SAM" id="MobiDB-lite"/>
    </source>
</evidence>
<reference evidence="8" key="1">
    <citation type="journal article" date="2019" name="Int. J. Syst. Evol. Microbiol.">
        <title>The Global Catalogue of Microorganisms (GCM) 10K type strain sequencing project: providing services to taxonomists for standard genome sequencing and annotation.</title>
        <authorList>
            <consortium name="The Broad Institute Genomics Platform"/>
            <consortium name="The Broad Institute Genome Sequencing Center for Infectious Disease"/>
            <person name="Wu L."/>
            <person name="Ma J."/>
        </authorList>
    </citation>
    <scope>NUCLEOTIDE SEQUENCE [LARGE SCALE GENOMIC DNA]</scope>
    <source>
        <strain evidence="8">JCM 14193</strain>
    </source>
</reference>
<dbReference type="PANTHER" id="PTHR30535:SF34">
    <property type="entry name" value="MOLYBDATE-BINDING PROTEIN MOLA"/>
    <property type="match status" value="1"/>
</dbReference>
<sequence length="321" mass="35582">MKKTIWLKLCIVMMFVIVVGLTACQSAEPEDEEVNDEEAEETAENDSDEPVTFTDKAGEEITIEEEVERIVSVIPSATEIVFAVGAGDQVVGVSEWADYPEEVFEVEETVGDMNLNIEKIVELEPDVVIADLNNAGDLDAMRDVGLNVVTLGSQSLEEVYEDIEMVGNATGQAEEAEEIVSNMQSQVSEVTEQVSDIPDDERRSVWLELDSDLYSGGEGSFLHELLTLAGGENIIADEEGWPQVSEEIVLERDPEVIITTYGYYTDDVVESVLARDNWQSVTAVEQEEVHDIHNDIVTRPGPRLVDGLEEIATILYPEYME</sequence>
<dbReference type="InterPro" id="IPR002491">
    <property type="entry name" value="ABC_transptr_periplasmic_BD"/>
</dbReference>
<keyword evidence="2 5" id="KW-0732">Signal</keyword>
<feature type="chain" id="PRO_5045352099" evidence="5">
    <location>
        <begin position="24"/>
        <end position="321"/>
    </location>
</feature>
<dbReference type="CDD" id="cd01143">
    <property type="entry name" value="YvrC"/>
    <property type="match status" value="1"/>
</dbReference>
<dbReference type="PANTHER" id="PTHR30535">
    <property type="entry name" value="VITAMIN B12-BINDING PROTEIN"/>
    <property type="match status" value="1"/>
</dbReference>
<evidence type="ECO:0000256" key="1">
    <source>
        <dbReference type="ARBA" id="ARBA00008814"/>
    </source>
</evidence>
<evidence type="ECO:0000259" key="6">
    <source>
        <dbReference type="PROSITE" id="PS50983"/>
    </source>
</evidence>
<dbReference type="NCBIfam" id="NF038402">
    <property type="entry name" value="TroA_like"/>
    <property type="match status" value="1"/>
</dbReference>
<dbReference type="EMBL" id="BAAACZ010000003">
    <property type="protein sequence ID" value="GAA0452333.1"/>
    <property type="molecule type" value="Genomic_DNA"/>
</dbReference>
<evidence type="ECO:0000313" key="8">
    <source>
        <dbReference type="Proteomes" id="UP001500740"/>
    </source>
</evidence>
<dbReference type="RefSeq" id="WP_343781390.1">
    <property type="nucleotide sequence ID" value="NZ_BAAACZ010000003.1"/>
</dbReference>